<feature type="region of interest" description="Disordered" evidence="1">
    <location>
        <begin position="363"/>
        <end position="485"/>
    </location>
</feature>
<proteinExistence type="predicted"/>
<dbReference type="RefSeq" id="XP_064680966.1">
    <property type="nucleotide sequence ID" value="XM_064821280.1"/>
</dbReference>
<organism evidence="3 4">
    <name type="scientific">Mucor velutinosus</name>
    <dbReference type="NCBI Taxonomy" id="708070"/>
    <lineage>
        <taxon>Eukaryota</taxon>
        <taxon>Fungi</taxon>
        <taxon>Fungi incertae sedis</taxon>
        <taxon>Mucoromycota</taxon>
        <taxon>Mucoromycotina</taxon>
        <taxon>Mucoromycetes</taxon>
        <taxon>Mucorales</taxon>
        <taxon>Mucorineae</taxon>
        <taxon>Mucoraceae</taxon>
        <taxon>Mucor</taxon>
    </lineage>
</organism>
<protein>
    <recommendedName>
        <fullName evidence="2">START domain-containing protein</fullName>
    </recommendedName>
</protein>
<dbReference type="AlphaFoldDB" id="A0AAN7DED6"/>
<feature type="compositionally biased region" description="Polar residues" evidence="1">
    <location>
        <begin position="443"/>
        <end position="455"/>
    </location>
</feature>
<dbReference type="GO" id="GO:0008289">
    <property type="term" value="F:lipid binding"/>
    <property type="evidence" value="ECO:0007669"/>
    <property type="project" value="InterPro"/>
</dbReference>
<feature type="region of interest" description="Disordered" evidence="1">
    <location>
        <begin position="297"/>
        <end position="326"/>
    </location>
</feature>
<name>A0AAN7DED6_9FUNG</name>
<feature type="compositionally biased region" description="Polar residues" evidence="1">
    <location>
        <begin position="303"/>
        <end position="312"/>
    </location>
</feature>
<feature type="compositionally biased region" description="Low complexity" evidence="1">
    <location>
        <begin position="474"/>
        <end position="484"/>
    </location>
</feature>
<feature type="domain" description="START" evidence="2">
    <location>
        <begin position="520"/>
        <end position="724"/>
    </location>
</feature>
<evidence type="ECO:0000256" key="1">
    <source>
        <dbReference type="SAM" id="MobiDB-lite"/>
    </source>
</evidence>
<feature type="compositionally biased region" description="Low complexity" evidence="1">
    <location>
        <begin position="387"/>
        <end position="402"/>
    </location>
</feature>
<evidence type="ECO:0000313" key="4">
    <source>
        <dbReference type="Proteomes" id="UP001304243"/>
    </source>
</evidence>
<feature type="compositionally biased region" description="Low complexity" evidence="1">
    <location>
        <begin position="313"/>
        <end position="326"/>
    </location>
</feature>
<reference evidence="3 4" key="1">
    <citation type="submission" date="2022-11" db="EMBL/GenBank/DDBJ databases">
        <title>Mucor velutinosus strain NIH1002 WGS.</title>
        <authorList>
            <person name="Subramanian P."/>
            <person name="Mullikin J.C."/>
            <person name="Segre J.A."/>
            <person name="Zelazny A.M."/>
        </authorList>
    </citation>
    <scope>NUCLEOTIDE SEQUENCE [LARGE SCALE GENOMIC DNA]</scope>
    <source>
        <strain evidence="3 4">NIH1002</strain>
    </source>
</reference>
<dbReference type="PROSITE" id="PS50848">
    <property type="entry name" value="START"/>
    <property type="match status" value="2"/>
</dbReference>
<dbReference type="Proteomes" id="UP001304243">
    <property type="component" value="Unassembled WGS sequence"/>
</dbReference>
<dbReference type="PANTHER" id="PTHR19308:SF14">
    <property type="entry name" value="START DOMAIN-CONTAINING PROTEIN"/>
    <property type="match status" value="1"/>
</dbReference>
<dbReference type="Pfam" id="PF01852">
    <property type="entry name" value="START"/>
    <property type="match status" value="2"/>
</dbReference>
<dbReference type="PANTHER" id="PTHR19308">
    <property type="entry name" value="PHOSPHATIDYLCHOLINE TRANSFER PROTEIN"/>
    <property type="match status" value="1"/>
</dbReference>
<comment type="caution">
    <text evidence="3">The sequence shown here is derived from an EMBL/GenBank/DDBJ whole genome shotgun (WGS) entry which is preliminary data.</text>
</comment>
<sequence>MRRKPSLPIPPAHLQQDRMNKKFYLDRDSGIVTETDSEIEYSNNTKRNYIFSDDEEMPAATSTLTSQHSFYSHLADQAVMSVRHYLRDDSWKKVLKHKSGTTVYMMQQTNKNEKVALFRGESIIQGFTPQSVFYVIGMRKLWDEQFDDGKLIENLNDTSSLTYESYKSTATSKAYDYTLVEKIECSADGEILFACTSVETPQVPKTPGRNRHQIKLQGWVLKQLNTFPVSTHVTYLTQENIKGWIPGLTKKSLARKPLIIASIDSYLQKKAERIRVQQQQPQSKKSIPVPIPTTITTNTTNTHASSSISLPQTATTSTSSFASPPTSILLQRPSAVSATNLFEDQTSPTLGLFNTTSTSLLLDPNTNTNSNKRPHNIILSNPPPRISSLSTQTNSTPSTQQQKRITFADQVESSSRSSSPSNTFSSSSARSSSASSSSGSGNDGATPSYQQQAQDDSLFDNHSKTPTLFPLPPSTSSTSHQLSPIQEAPMPFSSKAKASSVAIAGTKLYPASRHRTARKQCIEKLQTYAHSNLKEWKHVGEKNNTQLYTQAVEGSTLPIMRSETAFVGSWTPEQICSVIQCFGARKEWDEYFEKGEIVERFSQKEYLVHTQMKSLFPIQSRDFCMLTCIESVVATGAIYIGSISVEDELIPETSQHIRGKLNTYGWALKPITRGKEGQWTGVQVSFIAHMNMGGLGTTPLPLPSAIVRLLTTQACADSIQTYLAVHGCPPYIRRVAGKIIFEEFNVRTNQYTIRYIAKHAPSPRRHHQQQQQKQKMIGSMWCTDVRTHQSMYPLGYTIETHQDVRVDVRPNIGLRIYTEKDELDGQTVELVISKHTTGSKPQFYCNGIEVCAVVKDAKNQGIAKSELVDHTRFVPEAAPSHKLPSAAAAATTVEATSVAKQQQEPQEEEETNDKVCV</sequence>
<evidence type="ECO:0000313" key="3">
    <source>
        <dbReference type="EMBL" id="KAK4514300.1"/>
    </source>
</evidence>
<dbReference type="GeneID" id="89945594"/>
<keyword evidence="4" id="KW-1185">Reference proteome</keyword>
<dbReference type="InterPro" id="IPR051213">
    <property type="entry name" value="START_lipid_transfer"/>
</dbReference>
<feature type="domain" description="START" evidence="2">
    <location>
        <begin position="87"/>
        <end position="283"/>
    </location>
</feature>
<dbReference type="EMBL" id="JASEJX010000015">
    <property type="protein sequence ID" value="KAK4514300.1"/>
    <property type="molecule type" value="Genomic_DNA"/>
</dbReference>
<dbReference type="Gene3D" id="3.30.530.20">
    <property type="match status" value="2"/>
</dbReference>
<dbReference type="InterPro" id="IPR023393">
    <property type="entry name" value="START-like_dom_sf"/>
</dbReference>
<feature type="compositionally biased region" description="Low complexity" evidence="1">
    <location>
        <begin position="878"/>
        <end position="904"/>
    </location>
</feature>
<evidence type="ECO:0000259" key="2">
    <source>
        <dbReference type="PROSITE" id="PS50848"/>
    </source>
</evidence>
<gene>
    <name evidence="3" type="ORF">ATC70_001892</name>
</gene>
<accession>A0AAN7DED6</accession>
<dbReference type="InterPro" id="IPR002913">
    <property type="entry name" value="START_lipid-bd_dom"/>
</dbReference>
<dbReference type="CDD" id="cd00177">
    <property type="entry name" value="START"/>
    <property type="match status" value="2"/>
</dbReference>
<dbReference type="GO" id="GO:0005737">
    <property type="term" value="C:cytoplasm"/>
    <property type="evidence" value="ECO:0007669"/>
    <property type="project" value="UniProtKB-ARBA"/>
</dbReference>
<feature type="region of interest" description="Disordered" evidence="1">
    <location>
        <begin position="878"/>
        <end position="917"/>
    </location>
</feature>
<dbReference type="SUPFAM" id="SSF55961">
    <property type="entry name" value="Bet v1-like"/>
    <property type="match status" value="2"/>
</dbReference>
<feature type="compositionally biased region" description="Low complexity" evidence="1">
    <location>
        <begin position="413"/>
        <end position="440"/>
    </location>
</feature>